<evidence type="ECO:0000313" key="2">
    <source>
        <dbReference type="Proteomes" id="UP000218387"/>
    </source>
</evidence>
<proteinExistence type="predicted"/>
<accession>A0A4P9C749</accession>
<evidence type="ECO:0000313" key="1">
    <source>
        <dbReference type="EMBL" id="QCT71267.1"/>
    </source>
</evidence>
<evidence type="ECO:0008006" key="3">
    <source>
        <dbReference type="Google" id="ProtNLM"/>
    </source>
</evidence>
<dbReference type="NCBIfam" id="TIGR01909">
    <property type="entry name" value="C_GCAxxG_C_C"/>
    <property type="match status" value="1"/>
</dbReference>
<sequence>MSINYVDVYNAYGSDQPADKREQYHMNCAEVLLRTGNSEYELNLPEEAFKMMQGFGGGFNSGRTCGAFCGALATLSAMYGEERPSTQDKAKKASKLLVEEFEKEFGSLDCSYIKEHHRDEVKACDPVKQRAADVLARVVEKMNAEE</sequence>
<reference evidence="1 2" key="1">
    <citation type="submission" date="2018-05" db="EMBL/GenBank/DDBJ databases">
        <title>Genome comparison of Eubacterium sp.</title>
        <authorList>
            <person name="Feng Y."/>
            <person name="Sanchez-Andrea I."/>
            <person name="Stams A.J.M."/>
            <person name="De Vos W.M."/>
        </authorList>
    </citation>
    <scope>NUCLEOTIDE SEQUENCE [LARGE SCALE GENOMIC DNA]</scope>
    <source>
        <strain evidence="1 2">YI</strain>
    </source>
</reference>
<dbReference type="AlphaFoldDB" id="A0A4P9C749"/>
<dbReference type="Pfam" id="PF09719">
    <property type="entry name" value="C_GCAxxG_C_C"/>
    <property type="match status" value="1"/>
</dbReference>
<dbReference type="KEGG" id="emt:CPZ25_007970"/>
<keyword evidence="2" id="KW-1185">Reference proteome</keyword>
<gene>
    <name evidence="1" type="ORF">CPZ25_007970</name>
</gene>
<dbReference type="RefSeq" id="WP_058693788.1">
    <property type="nucleotide sequence ID" value="NZ_CABJDW020000003.1"/>
</dbReference>
<protein>
    <recommendedName>
        <fullName evidence="3">C_GCAxxG_C_C family protein</fullName>
    </recommendedName>
</protein>
<dbReference type="InterPro" id="IPR010181">
    <property type="entry name" value="CGCAxxGCC_motif"/>
</dbReference>
<organism evidence="1 2">
    <name type="scientific">Eubacterium maltosivorans</name>
    <dbReference type="NCBI Taxonomy" id="2041044"/>
    <lineage>
        <taxon>Bacteria</taxon>
        <taxon>Bacillati</taxon>
        <taxon>Bacillota</taxon>
        <taxon>Clostridia</taxon>
        <taxon>Eubacteriales</taxon>
        <taxon>Eubacteriaceae</taxon>
        <taxon>Eubacterium</taxon>
    </lineage>
</organism>
<dbReference type="Proteomes" id="UP000218387">
    <property type="component" value="Chromosome"/>
</dbReference>
<name>A0A4P9C749_EUBML</name>
<dbReference type="EMBL" id="CP029487">
    <property type="protein sequence ID" value="QCT71267.1"/>
    <property type="molecule type" value="Genomic_DNA"/>
</dbReference>